<name>A0AAV2HER8_LYMST</name>
<evidence type="ECO:0000256" key="3">
    <source>
        <dbReference type="ARBA" id="ARBA00019956"/>
    </source>
</evidence>
<dbReference type="SUPFAM" id="SSF49785">
    <property type="entry name" value="Galactose-binding domain-like"/>
    <property type="match status" value="1"/>
</dbReference>
<protein>
    <recommendedName>
        <fullName evidence="3">Nuclear receptor 2C2-associated protein</fullName>
    </recommendedName>
</protein>
<keyword evidence="4" id="KW-0539">Nucleus</keyword>
<dbReference type="Pfam" id="PF00754">
    <property type="entry name" value="F5_F8_type_C"/>
    <property type="match status" value="1"/>
</dbReference>
<sequence>MSSETSSLVNIISRTRISSVLNKDNKQFGKQHLFDGDEETCWNSDQGSPQWVMIEFKQEVIIKEIQIQFQGGFVGKVCTLEKHGDLGNNFVQFYSFHPLDTNQVQIFHLPEATTLSTLKIVFDESTDFFGRVTVYKLDFIGRPS</sequence>
<dbReference type="EMBL" id="CAXITT010000078">
    <property type="protein sequence ID" value="CAL1530949.1"/>
    <property type="molecule type" value="Genomic_DNA"/>
</dbReference>
<comment type="caution">
    <text evidence="6">The sequence shown here is derived from an EMBL/GenBank/DDBJ whole genome shotgun (WGS) entry which is preliminary data.</text>
</comment>
<dbReference type="GO" id="GO:0005634">
    <property type="term" value="C:nucleus"/>
    <property type="evidence" value="ECO:0007669"/>
    <property type="project" value="UniProtKB-SubCell"/>
</dbReference>
<reference evidence="6 7" key="1">
    <citation type="submission" date="2024-04" db="EMBL/GenBank/DDBJ databases">
        <authorList>
            <consortium name="Genoscope - CEA"/>
            <person name="William W."/>
        </authorList>
    </citation>
    <scope>NUCLEOTIDE SEQUENCE [LARGE SCALE GENOMIC DNA]</scope>
</reference>
<evidence type="ECO:0000256" key="2">
    <source>
        <dbReference type="ARBA" id="ARBA00009556"/>
    </source>
</evidence>
<dbReference type="InterPro" id="IPR008979">
    <property type="entry name" value="Galactose-bd-like_sf"/>
</dbReference>
<dbReference type="InterPro" id="IPR000421">
    <property type="entry name" value="FA58C"/>
</dbReference>
<feature type="domain" description="F5/8 type C" evidence="5">
    <location>
        <begin position="24"/>
        <end position="124"/>
    </location>
</feature>
<evidence type="ECO:0000256" key="1">
    <source>
        <dbReference type="ARBA" id="ARBA00004123"/>
    </source>
</evidence>
<gene>
    <name evidence="6" type="ORF">GSLYS_00005074001</name>
</gene>
<proteinExistence type="inferred from homology"/>
<comment type="subcellular location">
    <subcellularLocation>
        <location evidence="1">Nucleus</location>
    </subcellularLocation>
</comment>
<dbReference type="FunFam" id="2.60.120.260:FF:000070">
    <property type="entry name" value="Nuclear receptor 2C2-associated protein"/>
    <property type="match status" value="1"/>
</dbReference>
<accession>A0AAV2HER8</accession>
<evidence type="ECO:0000259" key="5">
    <source>
        <dbReference type="Pfam" id="PF00754"/>
    </source>
</evidence>
<evidence type="ECO:0000313" key="7">
    <source>
        <dbReference type="Proteomes" id="UP001497497"/>
    </source>
</evidence>
<organism evidence="6 7">
    <name type="scientific">Lymnaea stagnalis</name>
    <name type="common">Great pond snail</name>
    <name type="synonym">Helix stagnalis</name>
    <dbReference type="NCBI Taxonomy" id="6523"/>
    <lineage>
        <taxon>Eukaryota</taxon>
        <taxon>Metazoa</taxon>
        <taxon>Spiralia</taxon>
        <taxon>Lophotrochozoa</taxon>
        <taxon>Mollusca</taxon>
        <taxon>Gastropoda</taxon>
        <taxon>Heterobranchia</taxon>
        <taxon>Euthyneura</taxon>
        <taxon>Panpulmonata</taxon>
        <taxon>Hygrophila</taxon>
        <taxon>Lymnaeoidea</taxon>
        <taxon>Lymnaeidae</taxon>
        <taxon>Lymnaea</taxon>
    </lineage>
</organism>
<evidence type="ECO:0000256" key="4">
    <source>
        <dbReference type="ARBA" id="ARBA00023242"/>
    </source>
</evidence>
<dbReference type="Proteomes" id="UP001497497">
    <property type="component" value="Unassembled WGS sequence"/>
</dbReference>
<keyword evidence="7" id="KW-1185">Reference proteome</keyword>
<dbReference type="Gene3D" id="2.60.120.260">
    <property type="entry name" value="Galactose-binding domain-like"/>
    <property type="match status" value="1"/>
</dbReference>
<comment type="similarity">
    <text evidence="2">Belongs to the NR2C2AP family.</text>
</comment>
<evidence type="ECO:0000313" key="6">
    <source>
        <dbReference type="EMBL" id="CAL1530949.1"/>
    </source>
</evidence>
<dbReference type="AlphaFoldDB" id="A0AAV2HER8"/>